<keyword evidence="4" id="KW-1003">Cell membrane</keyword>
<dbReference type="PANTHER" id="PTHR23502">
    <property type="entry name" value="MAJOR FACILITATOR SUPERFAMILY"/>
    <property type="match status" value="1"/>
</dbReference>
<dbReference type="InterPro" id="IPR004812">
    <property type="entry name" value="Efflux_drug-R_Bcr/CmlA"/>
</dbReference>
<evidence type="ECO:0000256" key="4">
    <source>
        <dbReference type="ARBA" id="ARBA00022475"/>
    </source>
</evidence>
<evidence type="ECO:0000313" key="11">
    <source>
        <dbReference type="Proteomes" id="UP001250656"/>
    </source>
</evidence>
<dbReference type="Proteomes" id="UP001250656">
    <property type="component" value="Unassembled WGS sequence"/>
</dbReference>
<feature type="transmembrane region" description="Helical" evidence="8">
    <location>
        <begin position="387"/>
        <end position="407"/>
    </location>
</feature>
<proteinExistence type="inferred from homology"/>
<comment type="caution">
    <text evidence="10">The sequence shown here is derived from an EMBL/GenBank/DDBJ whole genome shotgun (WGS) entry which is preliminary data.</text>
</comment>
<dbReference type="PROSITE" id="PS50850">
    <property type="entry name" value="MFS"/>
    <property type="match status" value="1"/>
</dbReference>
<dbReference type="NCBIfam" id="TIGR00710">
    <property type="entry name" value="efflux_Bcr_CflA"/>
    <property type="match status" value="1"/>
</dbReference>
<evidence type="ECO:0000256" key="7">
    <source>
        <dbReference type="ARBA" id="ARBA00023136"/>
    </source>
</evidence>
<feature type="transmembrane region" description="Helical" evidence="8">
    <location>
        <begin position="322"/>
        <end position="342"/>
    </location>
</feature>
<feature type="transmembrane region" description="Helical" evidence="8">
    <location>
        <begin position="65"/>
        <end position="81"/>
    </location>
</feature>
<keyword evidence="5 8" id="KW-0812">Transmembrane</keyword>
<comment type="subcellular location">
    <subcellularLocation>
        <location evidence="1">Cell membrane</location>
        <topology evidence="1">Multi-pass membrane protein</topology>
    </subcellularLocation>
</comment>
<evidence type="ECO:0000256" key="8">
    <source>
        <dbReference type="SAM" id="Phobius"/>
    </source>
</evidence>
<feature type="transmembrane region" description="Helical" evidence="8">
    <location>
        <begin position="268"/>
        <end position="289"/>
    </location>
</feature>
<name>A0ABU3L8S9_9FLAO</name>
<feature type="transmembrane region" description="Helical" evidence="8">
    <location>
        <begin position="24"/>
        <end position="45"/>
    </location>
</feature>
<dbReference type="InterPro" id="IPR011701">
    <property type="entry name" value="MFS"/>
</dbReference>
<keyword evidence="7 8" id="KW-0472">Membrane</keyword>
<keyword evidence="3" id="KW-0813">Transport</keyword>
<dbReference type="CDD" id="cd17320">
    <property type="entry name" value="MFS_MdfA_MDR_like"/>
    <property type="match status" value="1"/>
</dbReference>
<keyword evidence="6 8" id="KW-1133">Transmembrane helix</keyword>
<dbReference type="EMBL" id="JAVTTP010000001">
    <property type="protein sequence ID" value="MDT7830150.1"/>
    <property type="molecule type" value="Genomic_DNA"/>
</dbReference>
<evidence type="ECO:0000313" key="10">
    <source>
        <dbReference type="EMBL" id="MDT7830150.1"/>
    </source>
</evidence>
<dbReference type="RefSeq" id="WP_314016403.1">
    <property type="nucleotide sequence ID" value="NZ_JAVTTP010000001.1"/>
</dbReference>
<gene>
    <name evidence="10" type="ORF">RQM65_15895</name>
</gene>
<feature type="transmembrane region" description="Helical" evidence="8">
    <location>
        <begin position="232"/>
        <end position="256"/>
    </location>
</feature>
<evidence type="ECO:0000259" key="9">
    <source>
        <dbReference type="PROSITE" id="PS50850"/>
    </source>
</evidence>
<accession>A0ABU3L8S9</accession>
<evidence type="ECO:0000256" key="3">
    <source>
        <dbReference type="ARBA" id="ARBA00022448"/>
    </source>
</evidence>
<dbReference type="InterPro" id="IPR036259">
    <property type="entry name" value="MFS_trans_sf"/>
</dbReference>
<evidence type="ECO:0000256" key="1">
    <source>
        <dbReference type="ARBA" id="ARBA00004651"/>
    </source>
</evidence>
<feature type="transmembrane region" description="Helical" evidence="8">
    <location>
        <begin position="296"/>
        <end position="316"/>
    </location>
</feature>
<dbReference type="PANTHER" id="PTHR23502:SF132">
    <property type="entry name" value="POLYAMINE TRANSPORTER 2-RELATED"/>
    <property type="match status" value="1"/>
</dbReference>
<dbReference type="SUPFAM" id="SSF103473">
    <property type="entry name" value="MFS general substrate transporter"/>
    <property type="match status" value="1"/>
</dbReference>
<dbReference type="Gene3D" id="1.20.1720.10">
    <property type="entry name" value="Multidrug resistance protein D"/>
    <property type="match status" value="1"/>
</dbReference>
<feature type="domain" description="Major facilitator superfamily (MFS) profile" evidence="9">
    <location>
        <begin position="24"/>
        <end position="412"/>
    </location>
</feature>
<dbReference type="InterPro" id="IPR020846">
    <property type="entry name" value="MFS_dom"/>
</dbReference>
<dbReference type="Pfam" id="PF07690">
    <property type="entry name" value="MFS_1"/>
    <property type="match status" value="1"/>
</dbReference>
<organism evidence="10 11">
    <name type="scientific">Pricia mediterranea</name>
    <dbReference type="NCBI Taxonomy" id="3076079"/>
    <lineage>
        <taxon>Bacteria</taxon>
        <taxon>Pseudomonadati</taxon>
        <taxon>Bacteroidota</taxon>
        <taxon>Flavobacteriia</taxon>
        <taxon>Flavobacteriales</taxon>
        <taxon>Flavobacteriaceae</taxon>
        <taxon>Pricia</taxon>
    </lineage>
</organism>
<reference evidence="10 11" key="1">
    <citation type="submission" date="2023-09" db="EMBL/GenBank/DDBJ databases">
        <title>Novel taxa isolated from Blanes Bay.</title>
        <authorList>
            <person name="Rey-Velasco X."/>
            <person name="Lucena T."/>
        </authorList>
    </citation>
    <scope>NUCLEOTIDE SEQUENCE [LARGE SCALE GENOMIC DNA]</scope>
    <source>
        <strain evidence="10 11">S334</strain>
    </source>
</reference>
<evidence type="ECO:0000256" key="6">
    <source>
        <dbReference type="ARBA" id="ARBA00022989"/>
    </source>
</evidence>
<evidence type="ECO:0000256" key="2">
    <source>
        <dbReference type="ARBA" id="ARBA00006236"/>
    </source>
</evidence>
<comment type="similarity">
    <text evidence="2">Belongs to the major facilitator superfamily. Bcr/CmlA family.</text>
</comment>
<protein>
    <submittedName>
        <fullName evidence="10">Multidrug effflux MFS transporter</fullName>
    </submittedName>
</protein>
<feature type="transmembrane region" description="Helical" evidence="8">
    <location>
        <begin position="181"/>
        <end position="198"/>
    </location>
</feature>
<feature type="transmembrane region" description="Helical" evidence="8">
    <location>
        <begin position="151"/>
        <end position="169"/>
    </location>
</feature>
<sequence length="417" mass="46028">MRYTNFRPDLENVKRHHENVNPNFEFIAMMASLMSIVALAIDALLPAISEIGIDINSLDPTDNQLLITMIFLGLGVGQLFFGPLSDSFGRKPIVYIGFGLFTVASVICVLAPSLETMILGRVLQGIGLSAPRTIAISIIRDTYKGDYMARIMSFVTAFFILVPVVAPAIGKAIMDLFGWEAIFYVQLFFALIVAIWFWRRQAETLRPRYRIPFSGSVFINGLTEFSKYRESIAFTITSGFITGSFLVYLSAAQHVFENQYGLVESFPYIFAGLACSVGLSTFLNGTLVMRFGMRNLALMAVTAFCAIALLYVFVFYDSPNPNVAVLVLFLFTQFFCLGFLWGNFRSIAMEPIGHIAGIGAAINGFVSTVMAVPIANFIGSFVEDTVWPMFLGLAICGMISLGIMLTVRRRNKILAAA</sequence>
<feature type="transmembrane region" description="Helical" evidence="8">
    <location>
        <begin position="93"/>
        <end position="112"/>
    </location>
</feature>
<keyword evidence="11" id="KW-1185">Reference proteome</keyword>
<evidence type="ECO:0000256" key="5">
    <source>
        <dbReference type="ARBA" id="ARBA00022692"/>
    </source>
</evidence>
<feature type="transmembrane region" description="Helical" evidence="8">
    <location>
        <begin position="354"/>
        <end position="375"/>
    </location>
</feature>